<dbReference type="InterPro" id="IPR003669">
    <property type="entry name" value="Thymidylate_synthase_ThyX"/>
</dbReference>
<dbReference type="Pfam" id="PF02511">
    <property type="entry name" value="Thy1"/>
    <property type="match status" value="1"/>
</dbReference>
<dbReference type="CDD" id="cd20175">
    <property type="entry name" value="ThyX"/>
    <property type="match status" value="1"/>
</dbReference>
<dbReference type="EMBL" id="BK014762">
    <property type="protein sequence ID" value="DAD74542.1"/>
    <property type="molecule type" value="Genomic_DNA"/>
</dbReference>
<dbReference type="GO" id="GO:0070402">
    <property type="term" value="F:NADPH binding"/>
    <property type="evidence" value="ECO:0007669"/>
    <property type="project" value="TreeGrafter"/>
</dbReference>
<accession>A0A8S5LWZ6</accession>
<dbReference type="GO" id="GO:0006231">
    <property type="term" value="P:dTMP biosynthetic process"/>
    <property type="evidence" value="ECO:0007669"/>
    <property type="project" value="InterPro"/>
</dbReference>
<proteinExistence type="predicted"/>
<dbReference type="PANTHER" id="PTHR34934:SF1">
    <property type="entry name" value="FLAVIN-DEPENDENT THYMIDYLATE SYNTHASE"/>
    <property type="match status" value="1"/>
</dbReference>
<sequence length="227" mass="25681">MKQKAELIGNSSPQLIAHAMSNCYHSNCSMKSVVKSVKAGHHSILDHGFATLDLTMSVKCLGQFTRHIFLKPTVESSRGVDLTINGVYSDWQKPTYITNDTWQRFLSDVENQLKTASKVITDESYVGIPLEYLSYVLPLGVMTNLTVTANYRAWFEYLPKRLCKRASFEHMNLAIDIYKELHKVFPEVFNLDILGVCKNCTETSCDFSSHKVKPKEPLLLDLKKAGL</sequence>
<organism evidence="1">
    <name type="scientific">Myoviridae sp. ctZgq1</name>
    <dbReference type="NCBI Taxonomy" id="2826666"/>
    <lineage>
        <taxon>Viruses</taxon>
        <taxon>Duplodnaviria</taxon>
        <taxon>Heunggongvirae</taxon>
        <taxon>Uroviricota</taxon>
        <taxon>Caudoviricetes</taxon>
    </lineage>
</organism>
<dbReference type="Gene3D" id="3.30.1360.170">
    <property type="match status" value="1"/>
</dbReference>
<evidence type="ECO:0000313" key="1">
    <source>
        <dbReference type="EMBL" id="DAD74542.1"/>
    </source>
</evidence>
<dbReference type="GO" id="GO:0050797">
    <property type="term" value="F:thymidylate synthase (FAD) activity"/>
    <property type="evidence" value="ECO:0007669"/>
    <property type="project" value="InterPro"/>
</dbReference>
<dbReference type="GO" id="GO:0004799">
    <property type="term" value="F:thymidylate synthase activity"/>
    <property type="evidence" value="ECO:0007669"/>
    <property type="project" value="TreeGrafter"/>
</dbReference>
<name>A0A8S5LWZ6_9CAUD</name>
<dbReference type="PANTHER" id="PTHR34934">
    <property type="entry name" value="FLAVIN-DEPENDENT THYMIDYLATE SYNTHASE"/>
    <property type="match status" value="1"/>
</dbReference>
<dbReference type="GO" id="GO:0050660">
    <property type="term" value="F:flavin adenine dinucleotide binding"/>
    <property type="evidence" value="ECO:0007669"/>
    <property type="project" value="InterPro"/>
</dbReference>
<reference evidence="1" key="1">
    <citation type="journal article" date="2021" name="Proc. Natl. Acad. Sci. U.S.A.">
        <title>A Catalog of Tens of Thousands of Viruses from Human Metagenomes Reveals Hidden Associations with Chronic Diseases.</title>
        <authorList>
            <person name="Tisza M.J."/>
            <person name="Buck C.B."/>
        </authorList>
    </citation>
    <scope>NUCLEOTIDE SEQUENCE</scope>
    <source>
        <strain evidence="1">CtZgq1</strain>
    </source>
</reference>
<dbReference type="InterPro" id="IPR036098">
    <property type="entry name" value="Thymidylate_synthase_ThyX_sf"/>
</dbReference>
<dbReference type="PROSITE" id="PS51331">
    <property type="entry name" value="THYX"/>
    <property type="match status" value="1"/>
</dbReference>
<dbReference type="SUPFAM" id="SSF69796">
    <property type="entry name" value="Thymidylate synthase-complementing protein Thy1"/>
    <property type="match status" value="1"/>
</dbReference>
<protein>
    <submittedName>
        <fullName evidence="1">Thymidylate synthase complementing protein</fullName>
    </submittedName>
</protein>